<gene>
    <name evidence="19" type="ORF">mPipKuh1_012186</name>
</gene>
<keyword evidence="6" id="KW-0677">Repeat</keyword>
<keyword evidence="12" id="KW-0393">Immunoglobulin domain</keyword>
<dbReference type="Pfam" id="PF00047">
    <property type="entry name" value="ig"/>
    <property type="match status" value="1"/>
</dbReference>
<dbReference type="PANTHER" id="PTHR11738:SF14">
    <property type="entry name" value="NATURAL CYTOTOXICITY TRIGGERING RECEPTOR 1"/>
    <property type="match status" value="1"/>
</dbReference>
<keyword evidence="11" id="KW-0325">Glycoprotein</keyword>
<accession>A0A7J7R0H8</accession>
<evidence type="ECO:0000256" key="12">
    <source>
        <dbReference type="ARBA" id="ARBA00023319"/>
    </source>
</evidence>
<feature type="region of interest" description="Disordered" evidence="15">
    <location>
        <begin position="213"/>
        <end position="241"/>
    </location>
</feature>
<evidence type="ECO:0000256" key="13">
    <source>
        <dbReference type="ARBA" id="ARBA00040484"/>
    </source>
</evidence>
<feature type="signal peptide" evidence="17">
    <location>
        <begin position="1"/>
        <end position="20"/>
    </location>
</feature>
<keyword evidence="20" id="KW-1185">Reference proteome</keyword>
<evidence type="ECO:0000256" key="16">
    <source>
        <dbReference type="SAM" id="Phobius"/>
    </source>
</evidence>
<dbReference type="PROSITE" id="PS50835">
    <property type="entry name" value="IG_LIKE"/>
    <property type="match status" value="1"/>
</dbReference>
<dbReference type="SMART" id="SM00409">
    <property type="entry name" value="IG"/>
    <property type="match status" value="2"/>
</dbReference>
<keyword evidence="4 16" id="KW-0812">Transmembrane</keyword>
<evidence type="ECO:0000313" key="19">
    <source>
        <dbReference type="EMBL" id="KAF6269465.1"/>
    </source>
</evidence>
<dbReference type="EMBL" id="JACAGB010000111">
    <property type="protein sequence ID" value="KAF6269465.1"/>
    <property type="molecule type" value="Genomic_DNA"/>
</dbReference>
<dbReference type="InterPro" id="IPR036179">
    <property type="entry name" value="Ig-like_dom_sf"/>
</dbReference>
<dbReference type="GO" id="GO:0005886">
    <property type="term" value="C:plasma membrane"/>
    <property type="evidence" value="ECO:0007669"/>
    <property type="project" value="UniProtKB-SubCell"/>
</dbReference>
<keyword evidence="10 19" id="KW-0675">Receptor</keyword>
<keyword evidence="7 16" id="KW-1133">Transmembrane helix</keyword>
<dbReference type="Gene3D" id="2.60.40.10">
    <property type="entry name" value="Immunoglobulins"/>
    <property type="match status" value="2"/>
</dbReference>
<dbReference type="GO" id="GO:0002764">
    <property type="term" value="P:immune response-regulating signaling pathway"/>
    <property type="evidence" value="ECO:0007669"/>
    <property type="project" value="TreeGrafter"/>
</dbReference>
<keyword evidence="8 16" id="KW-0472">Membrane</keyword>
<sequence length="308" mass="34087">MWSTLPALLCLGLYLSLRVGTQNQTLSKPLIWANPSFMVPNGASVSIWCQGTHGAVDYQLHFNGLPFTLAKREPPRLGNKVKFSIQPMTSYMAGQYTCFYRTGGLLSEPSDPLDLVITGMYDTPTLSVHPGPPVLLGENVTFSCHLETATTTFFLRKEGLASRPWRRVGNTRAEFPMGPVTTAHKGTYRCFGSYNEHIWSFPSEPVTLLDTGDVGVTDLASPGQPSSPDNGEPHSATTRKGLQKDLASWDHTAENLFRMGLGLLVLVALACLLTHHWLLRKKTMTRALSMASSQEHRRRFRRQGAPDE</sequence>
<evidence type="ECO:0000259" key="18">
    <source>
        <dbReference type="PROSITE" id="PS50835"/>
    </source>
</evidence>
<proteinExistence type="inferred from homology"/>
<evidence type="ECO:0000256" key="9">
    <source>
        <dbReference type="ARBA" id="ARBA00023157"/>
    </source>
</evidence>
<dbReference type="AlphaFoldDB" id="A0A7J7R0H8"/>
<dbReference type="PANTHER" id="PTHR11738">
    <property type="entry name" value="MHC CLASS I NK CELL RECEPTOR"/>
    <property type="match status" value="1"/>
</dbReference>
<feature type="compositionally biased region" description="Polar residues" evidence="15">
    <location>
        <begin position="223"/>
        <end position="240"/>
    </location>
</feature>
<evidence type="ECO:0000256" key="1">
    <source>
        <dbReference type="ARBA" id="ARBA00004251"/>
    </source>
</evidence>
<evidence type="ECO:0000256" key="10">
    <source>
        <dbReference type="ARBA" id="ARBA00023170"/>
    </source>
</evidence>
<dbReference type="InterPro" id="IPR013783">
    <property type="entry name" value="Ig-like_fold"/>
</dbReference>
<evidence type="ECO:0000256" key="4">
    <source>
        <dbReference type="ARBA" id="ARBA00022692"/>
    </source>
</evidence>
<dbReference type="FunFam" id="2.60.40.10:FF:000049">
    <property type="entry name" value="Leukocyte immunoglobulin-like receptor subfamily B member 1"/>
    <property type="match status" value="2"/>
</dbReference>
<evidence type="ECO:0000256" key="3">
    <source>
        <dbReference type="ARBA" id="ARBA00022475"/>
    </source>
</evidence>
<evidence type="ECO:0000256" key="6">
    <source>
        <dbReference type="ARBA" id="ARBA00022737"/>
    </source>
</evidence>
<comment type="similarity">
    <text evidence="2">Belongs to the natural cytotoxicity receptor (NCR) family.</text>
</comment>
<feature type="domain" description="Ig-like" evidence="18">
    <location>
        <begin position="124"/>
        <end position="190"/>
    </location>
</feature>
<evidence type="ECO:0000256" key="15">
    <source>
        <dbReference type="SAM" id="MobiDB-lite"/>
    </source>
</evidence>
<evidence type="ECO:0000256" key="2">
    <source>
        <dbReference type="ARBA" id="ARBA00006531"/>
    </source>
</evidence>
<evidence type="ECO:0000256" key="17">
    <source>
        <dbReference type="SAM" id="SignalP"/>
    </source>
</evidence>
<feature type="chain" id="PRO_5029583485" description="Natural cytotoxicity triggering receptor 1" evidence="17">
    <location>
        <begin position="21"/>
        <end position="308"/>
    </location>
</feature>
<comment type="caution">
    <text evidence="19">The sequence shown here is derived from an EMBL/GenBank/DDBJ whole genome shotgun (WGS) entry which is preliminary data.</text>
</comment>
<dbReference type="SUPFAM" id="SSF48726">
    <property type="entry name" value="Immunoglobulin"/>
    <property type="match status" value="2"/>
</dbReference>
<dbReference type="InterPro" id="IPR007110">
    <property type="entry name" value="Ig-like_dom"/>
</dbReference>
<evidence type="ECO:0000256" key="7">
    <source>
        <dbReference type="ARBA" id="ARBA00022989"/>
    </source>
</evidence>
<protein>
    <recommendedName>
        <fullName evidence="13">Natural cytotoxicity triggering receptor 1</fullName>
    </recommendedName>
    <alternativeName>
        <fullName evidence="14">Natural killer cell p46-related protein</fullName>
    </alternativeName>
</protein>
<comment type="subcellular location">
    <subcellularLocation>
        <location evidence="1">Cell membrane</location>
        <topology evidence="1">Single-pass type I membrane protein</topology>
    </subcellularLocation>
</comment>
<feature type="transmembrane region" description="Helical" evidence="16">
    <location>
        <begin position="256"/>
        <end position="279"/>
    </location>
</feature>
<keyword evidence="9" id="KW-1015">Disulfide bond</keyword>
<organism evidence="19 20">
    <name type="scientific">Pipistrellus kuhlii</name>
    <name type="common">Kuhl's pipistrelle</name>
    <dbReference type="NCBI Taxonomy" id="59472"/>
    <lineage>
        <taxon>Eukaryota</taxon>
        <taxon>Metazoa</taxon>
        <taxon>Chordata</taxon>
        <taxon>Craniata</taxon>
        <taxon>Vertebrata</taxon>
        <taxon>Euteleostomi</taxon>
        <taxon>Mammalia</taxon>
        <taxon>Eutheria</taxon>
        <taxon>Laurasiatheria</taxon>
        <taxon>Chiroptera</taxon>
        <taxon>Yangochiroptera</taxon>
        <taxon>Vespertilionidae</taxon>
        <taxon>Pipistrellus</taxon>
    </lineage>
</organism>
<evidence type="ECO:0000256" key="8">
    <source>
        <dbReference type="ARBA" id="ARBA00023136"/>
    </source>
</evidence>
<evidence type="ECO:0000256" key="5">
    <source>
        <dbReference type="ARBA" id="ARBA00022729"/>
    </source>
</evidence>
<keyword evidence="3" id="KW-1003">Cell membrane</keyword>
<evidence type="ECO:0000313" key="20">
    <source>
        <dbReference type="Proteomes" id="UP000558488"/>
    </source>
</evidence>
<name>A0A7J7R0H8_PIPKU</name>
<dbReference type="Proteomes" id="UP000558488">
    <property type="component" value="Unassembled WGS sequence"/>
</dbReference>
<dbReference type="InterPro" id="IPR050412">
    <property type="entry name" value="Ig-like_Receptors_ImmuneReg"/>
</dbReference>
<dbReference type="GO" id="GO:0007166">
    <property type="term" value="P:cell surface receptor signaling pathway"/>
    <property type="evidence" value="ECO:0007669"/>
    <property type="project" value="UniProtKB-ARBA"/>
</dbReference>
<dbReference type="InterPro" id="IPR013151">
    <property type="entry name" value="Immunoglobulin_dom"/>
</dbReference>
<evidence type="ECO:0000256" key="14">
    <source>
        <dbReference type="ARBA" id="ARBA00041225"/>
    </source>
</evidence>
<dbReference type="InterPro" id="IPR003599">
    <property type="entry name" value="Ig_sub"/>
</dbReference>
<reference evidence="19 20" key="1">
    <citation type="journal article" date="2020" name="Nature">
        <title>Six reference-quality genomes reveal evolution of bat adaptations.</title>
        <authorList>
            <person name="Jebb D."/>
            <person name="Huang Z."/>
            <person name="Pippel M."/>
            <person name="Hughes G.M."/>
            <person name="Lavrichenko K."/>
            <person name="Devanna P."/>
            <person name="Winkler S."/>
            <person name="Jermiin L.S."/>
            <person name="Skirmuntt E.C."/>
            <person name="Katzourakis A."/>
            <person name="Burkitt-Gray L."/>
            <person name="Ray D.A."/>
            <person name="Sullivan K.A.M."/>
            <person name="Roscito J.G."/>
            <person name="Kirilenko B.M."/>
            <person name="Davalos L.M."/>
            <person name="Corthals A.P."/>
            <person name="Power M.L."/>
            <person name="Jones G."/>
            <person name="Ransome R.D."/>
            <person name="Dechmann D.K.N."/>
            <person name="Locatelli A.G."/>
            <person name="Puechmaille S.J."/>
            <person name="Fedrigo O."/>
            <person name="Jarvis E.D."/>
            <person name="Hiller M."/>
            <person name="Vernes S.C."/>
            <person name="Myers E.W."/>
            <person name="Teeling E.C."/>
        </authorList>
    </citation>
    <scope>NUCLEOTIDE SEQUENCE [LARGE SCALE GENOMIC DNA]</scope>
    <source>
        <strain evidence="19">MPipKuh1</strain>
        <tissue evidence="19">Flight muscle</tissue>
    </source>
</reference>
<keyword evidence="5 17" id="KW-0732">Signal</keyword>
<evidence type="ECO:0000256" key="11">
    <source>
        <dbReference type="ARBA" id="ARBA00023180"/>
    </source>
</evidence>